<reference evidence="1 2" key="1">
    <citation type="submission" date="2018-01" db="EMBL/GenBank/DDBJ databases">
        <title>A novel member of the phylum Bacteroidetes isolated from glacier ice.</title>
        <authorList>
            <person name="Liu Q."/>
            <person name="Xin Y.-H."/>
        </authorList>
    </citation>
    <scope>NUCLEOTIDE SEQUENCE [LARGE SCALE GENOMIC DNA]</scope>
    <source>
        <strain evidence="1 2">RB1R16</strain>
    </source>
</reference>
<dbReference type="RefSeq" id="WP_105038859.1">
    <property type="nucleotide sequence ID" value="NZ_PPSL01000002.1"/>
</dbReference>
<dbReference type="Proteomes" id="UP000239872">
    <property type="component" value="Unassembled WGS sequence"/>
</dbReference>
<dbReference type="AlphaFoldDB" id="A0A2S7SYH7"/>
<accession>A0A2S7SYH7</accession>
<organism evidence="1 2">
    <name type="scientific">Flavipsychrobacter stenotrophus</name>
    <dbReference type="NCBI Taxonomy" id="2077091"/>
    <lineage>
        <taxon>Bacteria</taxon>
        <taxon>Pseudomonadati</taxon>
        <taxon>Bacteroidota</taxon>
        <taxon>Chitinophagia</taxon>
        <taxon>Chitinophagales</taxon>
        <taxon>Chitinophagaceae</taxon>
        <taxon>Flavipsychrobacter</taxon>
    </lineage>
</organism>
<dbReference type="EMBL" id="PPSL01000002">
    <property type="protein sequence ID" value="PQJ11979.1"/>
    <property type="molecule type" value="Genomic_DNA"/>
</dbReference>
<comment type="caution">
    <text evidence="1">The sequence shown here is derived from an EMBL/GenBank/DDBJ whole genome shotgun (WGS) entry which is preliminary data.</text>
</comment>
<evidence type="ECO:0000313" key="1">
    <source>
        <dbReference type="EMBL" id="PQJ11979.1"/>
    </source>
</evidence>
<keyword evidence="2" id="KW-1185">Reference proteome</keyword>
<gene>
    <name evidence="1" type="ORF">CJD36_009315</name>
</gene>
<evidence type="ECO:0000313" key="2">
    <source>
        <dbReference type="Proteomes" id="UP000239872"/>
    </source>
</evidence>
<proteinExistence type="predicted"/>
<protein>
    <submittedName>
        <fullName evidence="1">Uncharacterized protein</fullName>
    </submittedName>
</protein>
<name>A0A2S7SYH7_9BACT</name>
<sequence length="242" mass="28231">MKGIFAFFCFWALSLNGDGQVVEKKIIADSVFISFEWKHCFDSQFVLKDLVLSTDSIHYRLAFEGQIVDVWRNEQGVSGLITNYAYKRSNRRNKEVNPSREFILCKIPLDSLSSRQLLHLMHAGIDIPNDRSIRGWGIDTKGNDYDVADGISYVFEYATPTLYTAKLWSGTAWDTSVREYKNAMAFTDSVYTKLGLQDIYKQFTDTLEPDFWYSTRNVIEFFIVPFNLRKYNRHHRHSKRGK</sequence>